<reference evidence="5" key="1">
    <citation type="submission" date="2017-01" db="EMBL/GenBank/DDBJ databases">
        <authorList>
            <person name="Varghese N."/>
            <person name="Submissions S."/>
        </authorList>
    </citation>
    <scope>NUCLEOTIDE SEQUENCE [LARGE SCALE GENOMIC DNA]</scope>
    <source>
        <strain evidence="5">DSM 29591</strain>
    </source>
</reference>
<dbReference type="InterPro" id="IPR010656">
    <property type="entry name" value="DctM"/>
</dbReference>
<name>A0A1R3WAL3_9RHOB</name>
<keyword evidence="2" id="KW-0812">Transmembrane</keyword>
<protein>
    <submittedName>
        <fullName evidence="4">TRAP transporter, 4TM/12TM fusion protein</fullName>
    </submittedName>
</protein>
<dbReference type="Pfam" id="PF06808">
    <property type="entry name" value="DctM"/>
    <property type="match status" value="1"/>
</dbReference>
<comment type="function">
    <text evidence="1">Part of the tripartite ATP-independent periplasmic (TRAP) transport system.</text>
</comment>
<dbReference type="EMBL" id="FTPR01000001">
    <property type="protein sequence ID" value="SIT74352.1"/>
    <property type="molecule type" value="Genomic_DNA"/>
</dbReference>
<feature type="transmembrane region" description="Helical" evidence="2">
    <location>
        <begin position="285"/>
        <end position="306"/>
    </location>
</feature>
<keyword evidence="1" id="KW-0997">Cell inner membrane</keyword>
<feature type="domain" description="TRAP C4-dicarboxylate transport system permease DctM subunit" evidence="3">
    <location>
        <begin position="105"/>
        <end position="538"/>
    </location>
</feature>
<dbReference type="STRING" id="287098.SAMN05421665_0035"/>
<keyword evidence="5" id="KW-1185">Reference proteome</keyword>
<dbReference type="NCBIfam" id="TIGR02123">
    <property type="entry name" value="TRAP_fused"/>
    <property type="match status" value="1"/>
</dbReference>
<feature type="transmembrane region" description="Helical" evidence="2">
    <location>
        <begin position="326"/>
        <end position="348"/>
    </location>
</feature>
<feature type="transmembrane region" description="Helical" evidence="2">
    <location>
        <begin position="261"/>
        <end position="279"/>
    </location>
</feature>
<dbReference type="GO" id="GO:0005886">
    <property type="term" value="C:plasma membrane"/>
    <property type="evidence" value="ECO:0007669"/>
    <property type="project" value="UniProtKB-SubCell"/>
</dbReference>
<feature type="transmembrane region" description="Helical" evidence="2">
    <location>
        <begin position="475"/>
        <end position="502"/>
    </location>
</feature>
<feature type="transmembrane region" description="Helical" evidence="2">
    <location>
        <begin position="31"/>
        <end position="51"/>
    </location>
</feature>
<evidence type="ECO:0000256" key="2">
    <source>
        <dbReference type="SAM" id="Phobius"/>
    </source>
</evidence>
<evidence type="ECO:0000256" key="1">
    <source>
        <dbReference type="RuleBase" id="RU369079"/>
    </source>
</evidence>
<sequence length="620" mass="64955">MLTLIRNTLGILVALLPVLWAIEWLAGIRSMFLLDQFVVVEFGLATALVFLSPRGRPVRSYDYILAALALVVAVFSAVSMEKLVLLMFSGDAQVILLAGTLVALSLLACYRVTGAMMTAFVSAVLVFGALARYLPQPISAPPFSLGTYTVYIAYGGDAIVGQALRIVSVVVVVFIVFGKMFELMGGTRFFEHLAQRISANGAGSAVKVAAVASGLFGSISGSTTANVVTSGNFSIPMMRKIGLPAHQAAAIEAVASTGGQILPPVMGIAAFLMVEIAGIPYRDIITAAALPGLLYFVALFFQIDGFSRRLNLIGFKVEPMPLRQTLIEALFTLVPIFLIIFAVITMPYAPNTGAVLASGACIVLAFGRKGFRGTLKELFQKLVEAGDVAARIVATSAVIGILLGVVSYSGLGVAAAVGIEALAENNLALALLAAGVASYILGIGLATTAVYAVVGTLIAPSLVNLGLAPIAAHLFVFYCAMLSMITPPVAIACLAASGLANASFWRTSLQAMRFGWTLFFLPFLFVVNPALLMIGTLSEIVITAVTCLIGIAALSRTIGEFPCPSSNLPRAGLYIALSIIAMLPVAPPTVRLLAATGLVLLSVRDRKEAKRTLSLTVTEV</sequence>
<feature type="transmembrane region" description="Helical" evidence="2">
    <location>
        <begin position="92"/>
        <end position="110"/>
    </location>
</feature>
<dbReference type="InterPro" id="IPR011853">
    <property type="entry name" value="TRAP_DctM-Dct_fused"/>
</dbReference>
<evidence type="ECO:0000259" key="3">
    <source>
        <dbReference type="Pfam" id="PF06808"/>
    </source>
</evidence>
<feature type="transmembrane region" description="Helical" evidence="2">
    <location>
        <begin position="354"/>
        <end position="371"/>
    </location>
</feature>
<feature type="transmembrane region" description="Helical" evidence="2">
    <location>
        <begin position="117"/>
        <end position="134"/>
    </location>
</feature>
<dbReference type="Proteomes" id="UP000186997">
    <property type="component" value="Unassembled WGS sequence"/>
</dbReference>
<feature type="transmembrane region" description="Helical" evidence="2">
    <location>
        <begin position="540"/>
        <end position="559"/>
    </location>
</feature>
<gene>
    <name evidence="4" type="ORF">SAMN05421665_0035</name>
</gene>
<keyword evidence="1" id="KW-1003">Cell membrane</keyword>
<keyword evidence="2" id="KW-1133">Transmembrane helix</keyword>
<evidence type="ECO:0000313" key="4">
    <source>
        <dbReference type="EMBL" id="SIT74352.1"/>
    </source>
</evidence>
<dbReference type="PANTHER" id="PTHR43849">
    <property type="entry name" value="BLL3936 PROTEIN"/>
    <property type="match status" value="1"/>
</dbReference>
<dbReference type="GO" id="GO:0022857">
    <property type="term" value="F:transmembrane transporter activity"/>
    <property type="evidence" value="ECO:0007669"/>
    <property type="project" value="UniProtKB-UniRule"/>
</dbReference>
<keyword evidence="1" id="KW-0813">Transport</keyword>
<feature type="transmembrane region" description="Helical" evidence="2">
    <location>
        <begin position="63"/>
        <end position="80"/>
    </location>
</feature>
<dbReference type="PANTHER" id="PTHR43849:SF2">
    <property type="entry name" value="BLL3936 PROTEIN"/>
    <property type="match status" value="1"/>
</dbReference>
<keyword evidence="2" id="KW-0472">Membrane</keyword>
<feature type="transmembrane region" description="Helical" evidence="2">
    <location>
        <begin position="154"/>
        <end position="178"/>
    </location>
</feature>
<feature type="transmembrane region" description="Helical" evidence="2">
    <location>
        <begin position="514"/>
        <end position="533"/>
    </location>
</feature>
<accession>A0A1R3WAL3</accession>
<dbReference type="AlphaFoldDB" id="A0A1R3WAL3"/>
<feature type="transmembrane region" description="Helical" evidence="2">
    <location>
        <begin position="571"/>
        <end position="601"/>
    </location>
</feature>
<evidence type="ECO:0000313" key="5">
    <source>
        <dbReference type="Proteomes" id="UP000186997"/>
    </source>
</evidence>
<comment type="subcellular location">
    <subcellularLocation>
        <location evidence="1">Cell inner membrane</location>
        <topology evidence="1">Multi-pass membrane protein</topology>
    </subcellularLocation>
</comment>
<organism evidence="4 5">
    <name type="scientific">Yoonia rosea</name>
    <dbReference type="NCBI Taxonomy" id="287098"/>
    <lineage>
        <taxon>Bacteria</taxon>
        <taxon>Pseudomonadati</taxon>
        <taxon>Pseudomonadota</taxon>
        <taxon>Alphaproteobacteria</taxon>
        <taxon>Rhodobacterales</taxon>
        <taxon>Paracoccaceae</taxon>
        <taxon>Yoonia</taxon>
    </lineage>
</organism>
<feature type="transmembrane region" description="Helical" evidence="2">
    <location>
        <begin position="392"/>
        <end position="419"/>
    </location>
</feature>
<feature type="transmembrane region" description="Helical" evidence="2">
    <location>
        <begin position="439"/>
        <end position="463"/>
    </location>
</feature>
<proteinExistence type="predicted"/>